<dbReference type="InterPro" id="IPR036390">
    <property type="entry name" value="WH_DNA-bd_sf"/>
</dbReference>
<dbReference type="PIRSF" id="PIRSF028763">
    <property type="entry name" value="RNA_pol_Rpc34"/>
    <property type="match status" value="1"/>
</dbReference>
<comment type="similarity">
    <text evidence="2 6">Belongs to the eukaryotic RPC34/RPC39 RNA polymerase subunit family.</text>
</comment>
<keyword evidence="8" id="KW-1185">Reference proteome</keyword>
<dbReference type="STRING" id="1555241.A0A4P9X3G5"/>
<dbReference type="GO" id="GO:0005654">
    <property type="term" value="C:nucleoplasm"/>
    <property type="evidence" value="ECO:0007669"/>
    <property type="project" value="UniProtKB-ARBA"/>
</dbReference>
<dbReference type="GO" id="GO:0006383">
    <property type="term" value="P:transcription by RNA polymerase III"/>
    <property type="evidence" value="ECO:0007669"/>
    <property type="project" value="UniProtKB-UniRule"/>
</dbReference>
<comment type="subcellular location">
    <subcellularLocation>
        <location evidence="1 6">Nucleus</location>
    </subcellularLocation>
</comment>
<evidence type="ECO:0000313" key="8">
    <source>
        <dbReference type="Proteomes" id="UP000274922"/>
    </source>
</evidence>
<gene>
    <name evidence="7" type="ORF">CXG81DRAFT_14327</name>
</gene>
<dbReference type="SUPFAM" id="SSF46785">
    <property type="entry name" value="Winged helix' DNA-binding domain"/>
    <property type="match status" value="1"/>
</dbReference>
<keyword evidence="4 6" id="KW-0804">Transcription</keyword>
<protein>
    <recommendedName>
        <fullName evidence="6">DNA-directed RNA polymerase III subunit RPC6</fullName>
        <shortName evidence="6">RNA polymerase III subunit C6</shortName>
    </recommendedName>
</protein>
<keyword evidence="5 6" id="KW-0539">Nucleus</keyword>
<dbReference type="Proteomes" id="UP000274922">
    <property type="component" value="Unassembled WGS sequence"/>
</dbReference>
<dbReference type="InterPro" id="IPR016049">
    <property type="entry name" value="RNA_pol_Rpc34-like"/>
</dbReference>
<accession>A0A4P9X3G5</accession>
<organism evidence="7 8">
    <name type="scientific">Caulochytrium protostelioides</name>
    <dbReference type="NCBI Taxonomy" id="1555241"/>
    <lineage>
        <taxon>Eukaryota</taxon>
        <taxon>Fungi</taxon>
        <taxon>Fungi incertae sedis</taxon>
        <taxon>Chytridiomycota</taxon>
        <taxon>Chytridiomycota incertae sedis</taxon>
        <taxon>Chytridiomycetes</taxon>
        <taxon>Caulochytriales</taxon>
        <taxon>Caulochytriaceae</taxon>
        <taxon>Caulochytrium</taxon>
    </lineage>
</organism>
<reference evidence="8" key="1">
    <citation type="journal article" date="2018" name="Nat. Microbiol.">
        <title>Leveraging single-cell genomics to expand the fungal tree of life.</title>
        <authorList>
            <person name="Ahrendt S.R."/>
            <person name="Quandt C.A."/>
            <person name="Ciobanu D."/>
            <person name="Clum A."/>
            <person name="Salamov A."/>
            <person name="Andreopoulos B."/>
            <person name="Cheng J.F."/>
            <person name="Woyke T."/>
            <person name="Pelin A."/>
            <person name="Henrissat B."/>
            <person name="Reynolds N.K."/>
            <person name="Benny G.L."/>
            <person name="Smith M.E."/>
            <person name="James T.Y."/>
            <person name="Grigoriev I.V."/>
        </authorList>
    </citation>
    <scope>NUCLEOTIDE SEQUENCE [LARGE SCALE GENOMIC DNA]</scope>
    <source>
        <strain evidence="8">ATCC 52028</strain>
    </source>
</reference>
<dbReference type="AlphaFoldDB" id="A0A4P9X3G5"/>
<dbReference type="EMBL" id="ML014275">
    <property type="protein sequence ID" value="RKO99569.1"/>
    <property type="molecule type" value="Genomic_DNA"/>
</dbReference>
<dbReference type="PANTHER" id="PTHR12780">
    <property type="entry name" value="RNA POLYMERASE III DNA DIRECTED , 39KD SUBUNIT-RELATED"/>
    <property type="match status" value="1"/>
</dbReference>
<evidence type="ECO:0000256" key="1">
    <source>
        <dbReference type="ARBA" id="ARBA00004123"/>
    </source>
</evidence>
<comment type="function">
    <text evidence="6">DNA-dependent RNA polymerase catalyzes the transcription of DNA into RNA using the four ribonucleoside triphosphates as substrates. Specific peripheric component of RNA polymerase III which synthesizes small RNAs, such as 5S rRNA and tRNAs.</text>
</comment>
<dbReference type="FunFam" id="1.10.10.10:FF:000116">
    <property type="entry name" value="DNA-directed RNA polymerase III subunit RPC6"/>
    <property type="match status" value="1"/>
</dbReference>
<dbReference type="OrthoDB" id="613763at2759"/>
<evidence type="ECO:0000256" key="6">
    <source>
        <dbReference type="PIRNR" id="PIRNR028763"/>
    </source>
</evidence>
<dbReference type="GO" id="GO:0005666">
    <property type="term" value="C:RNA polymerase III complex"/>
    <property type="evidence" value="ECO:0007669"/>
    <property type="project" value="UniProtKB-UniRule"/>
</dbReference>
<dbReference type="InterPro" id="IPR036388">
    <property type="entry name" value="WH-like_DNA-bd_sf"/>
</dbReference>
<sequence>MKDDELLAHLSGWTKETLVARINVLQSRQYIELQKVGRDLVFRARTEEEIRKTASLSPTERIVYERIKEAGNRGIWLKDIRTRSNLHQQSVMKCIKALENARIIKSVKSVKQPTKKTYMLAELEPSVELTGGAWYTDQAMDMEFIEALTIQIYRFILHRSYPDAKRQDVFSADHTDYPTVREVHAHVMGSGISSIQLAVSDVQVLLDRLLYDGKLSRSIRPDDTTDMEADLWMYRAVAPQTDLRHPLTEVPCSRCPRFETCQDGFAVSPETCWYFESWFDF</sequence>
<evidence type="ECO:0000256" key="3">
    <source>
        <dbReference type="ARBA" id="ARBA00022478"/>
    </source>
</evidence>
<keyword evidence="3 6" id="KW-0240">DNA-directed RNA polymerase</keyword>
<proteinExistence type="inferred from homology"/>
<evidence type="ECO:0000256" key="4">
    <source>
        <dbReference type="ARBA" id="ARBA00023163"/>
    </source>
</evidence>
<dbReference type="Pfam" id="PF05158">
    <property type="entry name" value="RNA_pol_Rpc34"/>
    <property type="match status" value="1"/>
</dbReference>
<dbReference type="Gene3D" id="1.10.10.10">
    <property type="entry name" value="Winged helix-like DNA-binding domain superfamily/Winged helix DNA-binding domain"/>
    <property type="match status" value="1"/>
</dbReference>
<name>A0A4P9X3G5_9FUNG</name>
<dbReference type="InterPro" id="IPR007832">
    <property type="entry name" value="RNA_pol_Rpc34"/>
</dbReference>
<evidence type="ECO:0000256" key="2">
    <source>
        <dbReference type="ARBA" id="ARBA00011038"/>
    </source>
</evidence>
<evidence type="ECO:0000313" key="7">
    <source>
        <dbReference type="EMBL" id="RKO99569.1"/>
    </source>
</evidence>
<dbReference type="GO" id="GO:0005737">
    <property type="term" value="C:cytoplasm"/>
    <property type="evidence" value="ECO:0007669"/>
    <property type="project" value="UniProtKB-ARBA"/>
</dbReference>
<evidence type="ECO:0000256" key="5">
    <source>
        <dbReference type="ARBA" id="ARBA00023242"/>
    </source>
</evidence>